<keyword evidence="1" id="KW-0812">Transmembrane</keyword>
<evidence type="ECO:0000256" key="1">
    <source>
        <dbReference type="SAM" id="Phobius"/>
    </source>
</evidence>
<accession>A0A1I1HJD0</accession>
<name>A0A1I1HJD0_NATHA</name>
<keyword evidence="3" id="KW-1185">Reference proteome</keyword>
<proteinExistence type="predicted"/>
<dbReference type="EMBL" id="FOKW01000006">
    <property type="protein sequence ID" value="SFC23936.1"/>
    <property type="molecule type" value="Genomic_DNA"/>
</dbReference>
<dbReference type="Proteomes" id="UP000199161">
    <property type="component" value="Unassembled WGS sequence"/>
</dbReference>
<evidence type="ECO:0000313" key="2">
    <source>
        <dbReference type="EMBL" id="SFC23936.1"/>
    </source>
</evidence>
<feature type="transmembrane region" description="Helical" evidence="1">
    <location>
        <begin position="6"/>
        <end position="30"/>
    </location>
</feature>
<keyword evidence="1" id="KW-1133">Transmembrane helix</keyword>
<evidence type="ECO:0000313" key="3">
    <source>
        <dbReference type="Proteomes" id="UP000199161"/>
    </source>
</evidence>
<dbReference type="AlphaFoldDB" id="A0A1I1HJD0"/>
<organism evidence="2 3">
    <name type="scientific">Natronobacterium haloterrestre</name>
    <name type="common">Halobiforma haloterrestris</name>
    <dbReference type="NCBI Taxonomy" id="148448"/>
    <lineage>
        <taxon>Archaea</taxon>
        <taxon>Methanobacteriati</taxon>
        <taxon>Methanobacteriota</taxon>
        <taxon>Stenosarchaea group</taxon>
        <taxon>Halobacteria</taxon>
        <taxon>Halobacteriales</taxon>
        <taxon>Natrialbaceae</taxon>
        <taxon>Natronobacterium</taxon>
    </lineage>
</organism>
<keyword evidence="1" id="KW-0472">Membrane</keyword>
<reference evidence="3" key="1">
    <citation type="submission" date="2016-10" db="EMBL/GenBank/DDBJ databases">
        <authorList>
            <person name="Varghese N."/>
            <person name="Submissions S."/>
        </authorList>
    </citation>
    <scope>NUCLEOTIDE SEQUENCE [LARGE SCALE GENOMIC DNA]</scope>
    <source>
        <strain evidence="3">DSM 13078</strain>
    </source>
</reference>
<gene>
    <name evidence="2" type="ORF">SAMN05444422_10611</name>
</gene>
<protein>
    <submittedName>
        <fullName evidence="2">Uncharacterized protein</fullName>
    </submittedName>
</protein>
<sequence>MAVQMFRLFAGALGAMIPLSVGGVFLYAFFEFAEEMA</sequence>